<evidence type="ECO:0000313" key="2">
    <source>
        <dbReference type="Proteomes" id="UP000828390"/>
    </source>
</evidence>
<dbReference type="EMBL" id="JAIWYP010000003">
    <property type="protein sequence ID" value="KAH3849925.1"/>
    <property type="molecule type" value="Genomic_DNA"/>
</dbReference>
<reference evidence="1" key="1">
    <citation type="journal article" date="2019" name="bioRxiv">
        <title>The Genome of the Zebra Mussel, Dreissena polymorpha: A Resource for Invasive Species Research.</title>
        <authorList>
            <person name="McCartney M.A."/>
            <person name="Auch B."/>
            <person name="Kono T."/>
            <person name="Mallez S."/>
            <person name="Zhang Y."/>
            <person name="Obille A."/>
            <person name="Becker A."/>
            <person name="Abrahante J.E."/>
            <person name="Garbe J."/>
            <person name="Badalamenti J.P."/>
            <person name="Herman A."/>
            <person name="Mangelson H."/>
            <person name="Liachko I."/>
            <person name="Sullivan S."/>
            <person name="Sone E.D."/>
            <person name="Koren S."/>
            <person name="Silverstein K.A.T."/>
            <person name="Beckman K.B."/>
            <person name="Gohl D.M."/>
        </authorList>
    </citation>
    <scope>NUCLEOTIDE SEQUENCE</scope>
    <source>
        <strain evidence="1">Duluth1</strain>
        <tissue evidence="1">Whole animal</tissue>
    </source>
</reference>
<name>A0A9D4L1S9_DREPO</name>
<protein>
    <submittedName>
        <fullName evidence="1">Uncharacterized protein</fullName>
    </submittedName>
</protein>
<gene>
    <name evidence="1" type="ORF">DPMN_092329</name>
</gene>
<organism evidence="1 2">
    <name type="scientific">Dreissena polymorpha</name>
    <name type="common">Zebra mussel</name>
    <name type="synonym">Mytilus polymorpha</name>
    <dbReference type="NCBI Taxonomy" id="45954"/>
    <lineage>
        <taxon>Eukaryota</taxon>
        <taxon>Metazoa</taxon>
        <taxon>Spiralia</taxon>
        <taxon>Lophotrochozoa</taxon>
        <taxon>Mollusca</taxon>
        <taxon>Bivalvia</taxon>
        <taxon>Autobranchia</taxon>
        <taxon>Heteroconchia</taxon>
        <taxon>Euheterodonta</taxon>
        <taxon>Imparidentia</taxon>
        <taxon>Neoheterodontei</taxon>
        <taxon>Myida</taxon>
        <taxon>Dreissenoidea</taxon>
        <taxon>Dreissenidae</taxon>
        <taxon>Dreissena</taxon>
    </lineage>
</organism>
<dbReference type="AlphaFoldDB" id="A0A9D4L1S9"/>
<accession>A0A9D4L1S9</accession>
<comment type="caution">
    <text evidence="1">The sequence shown here is derived from an EMBL/GenBank/DDBJ whole genome shotgun (WGS) entry which is preliminary data.</text>
</comment>
<proteinExistence type="predicted"/>
<dbReference type="Proteomes" id="UP000828390">
    <property type="component" value="Unassembled WGS sequence"/>
</dbReference>
<sequence length="69" mass="7394">MFKVVAVGSLPEQFSASSLCLLASLLRPSGVYGVLTVTWVAVKTQQGRQSGVTGVLQQLYINITASLFY</sequence>
<keyword evidence="2" id="KW-1185">Reference proteome</keyword>
<evidence type="ECO:0000313" key="1">
    <source>
        <dbReference type="EMBL" id="KAH3849925.1"/>
    </source>
</evidence>
<reference evidence="1" key="2">
    <citation type="submission" date="2020-11" db="EMBL/GenBank/DDBJ databases">
        <authorList>
            <person name="McCartney M.A."/>
            <person name="Auch B."/>
            <person name="Kono T."/>
            <person name="Mallez S."/>
            <person name="Becker A."/>
            <person name="Gohl D.M."/>
            <person name="Silverstein K.A.T."/>
            <person name="Koren S."/>
            <person name="Bechman K.B."/>
            <person name="Herman A."/>
            <person name="Abrahante J.E."/>
            <person name="Garbe J."/>
        </authorList>
    </citation>
    <scope>NUCLEOTIDE SEQUENCE</scope>
    <source>
        <strain evidence="1">Duluth1</strain>
        <tissue evidence="1">Whole animal</tissue>
    </source>
</reference>